<keyword evidence="1" id="KW-1133">Transmembrane helix</keyword>
<sequence length="244" mass="27920">MRGKITIPLHLVAFCRDHTFTGLLFSQSAHAKKTHSIHSSGLWERTLYAKMEEKVTIGKGLYQPMQDQTVTPRKRNYKPFIITVSIVINVLVLVLSGMPGYQGDVPFDMHVLPMLNAIFNSFTFVFLLIAFIAIIKKKVNVHRGFIYAAFGSTSLFLMTYVTYHFLAESTSFGGPQWLAYIYYFILISHIVLAAAIVPLVLITVTRAWNMDYPKHRKIARWTMPLWLYVSLTGVLVYVLISPYY</sequence>
<keyword evidence="1" id="KW-0472">Membrane</keyword>
<reference evidence="2 3" key="1">
    <citation type="submission" date="2019-03" db="EMBL/GenBank/DDBJ databases">
        <title>Genomic Encyclopedia of Type Strains, Phase IV (KMG-IV): sequencing the most valuable type-strain genomes for metagenomic binning, comparative biology and taxonomic classification.</title>
        <authorList>
            <person name="Goeker M."/>
        </authorList>
    </citation>
    <scope>NUCLEOTIDE SEQUENCE [LARGE SCALE GENOMIC DNA]</scope>
    <source>
        <strain evidence="2 3">DSM 28697</strain>
    </source>
</reference>
<feature type="transmembrane region" description="Helical" evidence="1">
    <location>
        <begin position="80"/>
        <end position="101"/>
    </location>
</feature>
<name>A0A4R6U8W0_9BACI</name>
<feature type="transmembrane region" description="Helical" evidence="1">
    <location>
        <begin position="113"/>
        <end position="133"/>
    </location>
</feature>
<evidence type="ECO:0000313" key="2">
    <source>
        <dbReference type="EMBL" id="TDQ41085.1"/>
    </source>
</evidence>
<dbReference type="AlphaFoldDB" id="A0A4R6U8W0"/>
<dbReference type="PANTHER" id="PTHR37692:SF1">
    <property type="entry name" value="DUF420 DOMAIN-CONTAINING PROTEIN"/>
    <property type="match status" value="1"/>
</dbReference>
<gene>
    <name evidence="2" type="ORF">EV213_10483</name>
</gene>
<keyword evidence="1" id="KW-0812">Transmembrane</keyword>
<feature type="transmembrane region" description="Helical" evidence="1">
    <location>
        <begin position="225"/>
        <end position="243"/>
    </location>
</feature>
<dbReference type="Pfam" id="PF04238">
    <property type="entry name" value="DUF420"/>
    <property type="match status" value="1"/>
</dbReference>
<dbReference type="Proteomes" id="UP000295632">
    <property type="component" value="Unassembled WGS sequence"/>
</dbReference>
<organism evidence="2 3">
    <name type="scientific">Aureibacillus halotolerans</name>
    <dbReference type="NCBI Taxonomy" id="1508390"/>
    <lineage>
        <taxon>Bacteria</taxon>
        <taxon>Bacillati</taxon>
        <taxon>Bacillota</taxon>
        <taxon>Bacilli</taxon>
        <taxon>Bacillales</taxon>
        <taxon>Bacillaceae</taxon>
        <taxon>Aureibacillus</taxon>
    </lineage>
</organism>
<feature type="transmembrane region" description="Helical" evidence="1">
    <location>
        <begin position="177"/>
        <end position="204"/>
    </location>
</feature>
<comment type="caution">
    <text evidence="2">The sequence shown here is derived from an EMBL/GenBank/DDBJ whole genome shotgun (WGS) entry which is preliminary data.</text>
</comment>
<evidence type="ECO:0000313" key="3">
    <source>
        <dbReference type="Proteomes" id="UP000295632"/>
    </source>
</evidence>
<evidence type="ECO:0000256" key="1">
    <source>
        <dbReference type="SAM" id="Phobius"/>
    </source>
</evidence>
<keyword evidence="3" id="KW-1185">Reference proteome</keyword>
<dbReference type="EMBL" id="SNYJ01000004">
    <property type="protein sequence ID" value="TDQ41085.1"/>
    <property type="molecule type" value="Genomic_DNA"/>
</dbReference>
<dbReference type="PANTHER" id="PTHR37692">
    <property type="entry name" value="HYPOTHETICAL MEMBRANE SPANNING PROTEIN"/>
    <property type="match status" value="1"/>
</dbReference>
<dbReference type="InterPro" id="IPR007352">
    <property type="entry name" value="DUF420"/>
</dbReference>
<feature type="transmembrane region" description="Helical" evidence="1">
    <location>
        <begin position="145"/>
        <end position="165"/>
    </location>
</feature>
<accession>A0A4R6U8W0</accession>
<proteinExistence type="predicted"/>
<protein>
    <submittedName>
        <fullName evidence="2">Putative membrane protein</fullName>
    </submittedName>
</protein>